<comment type="caution">
    <text evidence="1">The sequence shown here is derived from an EMBL/GenBank/DDBJ whole genome shotgun (WGS) entry which is preliminary data.</text>
</comment>
<accession>A0A0F9CUV7</accession>
<name>A0A0F9CUV7_9ZZZZ</name>
<sequence length="128" mass="11964">AEALAISGGAATNQTFFIGTTQVAINRASAALVLTGITSIDGLAATATALASARTIGGVSFDGTAAITVASATGGFAVSGGNFTSTGTLQSGAAAGTNGQITLTGSTSGTGVIKVNVAAGAGIVFQLP</sequence>
<gene>
    <name evidence="1" type="ORF">LCGC14_2279710</name>
</gene>
<evidence type="ECO:0000313" key="1">
    <source>
        <dbReference type="EMBL" id="KKL53009.1"/>
    </source>
</evidence>
<feature type="non-terminal residue" evidence="1">
    <location>
        <position position="1"/>
    </location>
</feature>
<dbReference type="AlphaFoldDB" id="A0A0F9CUV7"/>
<protein>
    <submittedName>
        <fullName evidence="1">Uncharacterized protein</fullName>
    </submittedName>
</protein>
<dbReference type="EMBL" id="LAZR01031685">
    <property type="protein sequence ID" value="KKL53009.1"/>
    <property type="molecule type" value="Genomic_DNA"/>
</dbReference>
<reference evidence="1" key="1">
    <citation type="journal article" date="2015" name="Nature">
        <title>Complex archaea that bridge the gap between prokaryotes and eukaryotes.</title>
        <authorList>
            <person name="Spang A."/>
            <person name="Saw J.H."/>
            <person name="Jorgensen S.L."/>
            <person name="Zaremba-Niedzwiedzka K."/>
            <person name="Martijn J."/>
            <person name="Lind A.E."/>
            <person name="van Eijk R."/>
            <person name="Schleper C."/>
            <person name="Guy L."/>
            <person name="Ettema T.J."/>
        </authorList>
    </citation>
    <scope>NUCLEOTIDE SEQUENCE</scope>
</reference>
<organism evidence="1">
    <name type="scientific">marine sediment metagenome</name>
    <dbReference type="NCBI Taxonomy" id="412755"/>
    <lineage>
        <taxon>unclassified sequences</taxon>
        <taxon>metagenomes</taxon>
        <taxon>ecological metagenomes</taxon>
    </lineage>
</organism>
<proteinExistence type="predicted"/>